<keyword evidence="2" id="KW-0378">Hydrolase</keyword>
<dbReference type="InterPro" id="IPR029069">
    <property type="entry name" value="HotDog_dom_sf"/>
</dbReference>
<protein>
    <recommendedName>
        <fullName evidence="6">Thioesterase</fullName>
    </recommendedName>
</protein>
<name>A0ABQ4QAG9_9HYPH</name>
<evidence type="ECO:0000313" key="5">
    <source>
        <dbReference type="Proteomes" id="UP001055117"/>
    </source>
</evidence>
<dbReference type="InterPro" id="IPR050563">
    <property type="entry name" value="4-hydroxybenzoyl-CoA_TE"/>
</dbReference>
<dbReference type="Proteomes" id="UP001055117">
    <property type="component" value="Unassembled WGS sequence"/>
</dbReference>
<proteinExistence type="inferred from homology"/>
<sequence length="158" mass="17229">MRETLAPNASPPREAAGSRAAYPRHVPITTRWADNDVYGHVNNVVYYAFFDTAVNGLLVEAGALDIARSPVIGLVVETGCRYHAPLAFPDRVTAGVRVARIGRSSVRYEIGLFRGDADAASAEGFFVHVYVDRATRRPVPLPEPLRSVLEGWTRPASP</sequence>
<dbReference type="Pfam" id="PF13279">
    <property type="entry name" value="4HBT_2"/>
    <property type="match status" value="1"/>
</dbReference>
<dbReference type="PANTHER" id="PTHR31793">
    <property type="entry name" value="4-HYDROXYBENZOYL-COA THIOESTERASE FAMILY MEMBER"/>
    <property type="match status" value="1"/>
</dbReference>
<evidence type="ECO:0000313" key="4">
    <source>
        <dbReference type="EMBL" id="GJD42222.1"/>
    </source>
</evidence>
<dbReference type="SUPFAM" id="SSF54637">
    <property type="entry name" value="Thioesterase/thiol ester dehydrase-isomerase"/>
    <property type="match status" value="1"/>
</dbReference>
<organism evidence="4 5">
    <name type="scientific">Methylobacterium cerastii</name>
    <dbReference type="NCBI Taxonomy" id="932741"/>
    <lineage>
        <taxon>Bacteria</taxon>
        <taxon>Pseudomonadati</taxon>
        <taxon>Pseudomonadota</taxon>
        <taxon>Alphaproteobacteria</taxon>
        <taxon>Hyphomicrobiales</taxon>
        <taxon>Methylobacteriaceae</taxon>
        <taxon>Methylobacterium</taxon>
    </lineage>
</organism>
<dbReference type="EMBL" id="BPQG01000001">
    <property type="protein sequence ID" value="GJD42222.1"/>
    <property type="molecule type" value="Genomic_DNA"/>
</dbReference>
<dbReference type="RefSeq" id="WP_147815822.1">
    <property type="nucleotide sequence ID" value="NZ_BPQG01000001.1"/>
</dbReference>
<reference evidence="4 5" key="1">
    <citation type="journal article" date="2021" name="Front. Microbiol.">
        <title>Comprehensive Comparative Genomics and Phenotyping of Methylobacterium Species.</title>
        <authorList>
            <person name="Alessa O."/>
            <person name="Ogura Y."/>
            <person name="Fujitani Y."/>
            <person name="Takami H."/>
            <person name="Hayashi T."/>
            <person name="Sahin N."/>
            <person name="Tani A."/>
        </authorList>
    </citation>
    <scope>NUCLEOTIDE SEQUENCE [LARGE SCALE GENOMIC DNA]</scope>
    <source>
        <strain evidence="4 5">DSM 23679</strain>
    </source>
</reference>
<feature type="region of interest" description="Disordered" evidence="3">
    <location>
        <begin position="1"/>
        <end position="20"/>
    </location>
</feature>
<comment type="caution">
    <text evidence="4">The sequence shown here is derived from an EMBL/GenBank/DDBJ whole genome shotgun (WGS) entry which is preliminary data.</text>
</comment>
<evidence type="ECO:0000256" key="1">
    <source>
        <dbReference type="ARBA" id="ARBA00005953"/>
    </source>
</evidence>
<gene>
    <name evidence="4" type="ORF">AFCDBAGC_0056</name>
</gene>
<dbReference type="CDD" id="cd00586">
    <property type="entry name" value="4HBT"/>
    <property type="match status" value="1"/>
</dbReference>
<evidence type="ECO:0000256" key="3">
    <source>
        <dbReference type="SAM" id="MobiDB-lite"/>
    </source>
</evidence>
<dbReference type="PANTHER" id="PTHR31793:SF27">
    <property type="entry name" value="NOVEL THIOESTERASE SUPERFAMILY DOMAIN AND SAPOSIN A-TYPE DOMAIN CONTAINING PROTEIN (0610012H03RIK)"/>
    <property type="match status" value="1"/>
</dbReference>
<accession>A0ABQ4QAG9</accession>
<dbReference type="Gene3D" id="3.10.129.10">
    <property type="entry name" value="Hotdog Thioesterase"/>
    <property type="match status" value="1"/>
</dbReference>
<evidence type="ECO:0008006" key="6">
    <source>
        <dbReference type="Google" id="ProtNLM"/>
    </source>
</evidence>
<comment type="similarity">
    <text evidence="1">Belongs to the 4-hydroxybenzoyl-CoA thioesterase family.</text>
</comment>
<evidence type="ECO:0000256" key="2">
    <source>
        <dbReference type="ARBA" id="ARBA00022801"/>
    </source>
</evidence>
<keyword evidence="5" id="KW-1185">Reference proteome</keyword>